<dbReference type="OrthoDB" id="123556at2"/>
<evidence type="ECO:0000313" key="3">
    <source>
        <dbReference type="Proteomes" id="UP000439983"/>
    </source>
</evidence>
<comment type="caution">
    <text evidence="2">The sequence shown here is derived from an EMBL/GenBank/DDBJ whole genome shotgun (WGS) entry which is preliminary data.</text>
</comment>
<feature type="domain" description="HTH cro/C1-type" evidence="1">
    <location>
        <begin position="16"/>
        <end position="49"/>
    </location>
</feature>
<keyword evidence="3" id="KW-1185">Reference proteome</keyword>
<evidence type="ECO:0000313" key="2">
    <source>
        <dbReference type="EMBL" id="MQX19362.1"/>
    </source>
</evidence>
<dbReference type="CDD" id="cd00093">
    <property type="entry name" value="HTH_XRE"/>
    <property type="match status" value="1"/>
</dbReference>
<dbReference type="AlphaFoldDB" id="A0A6N7LNF6"/>
<dbReference type="GO" id="GO:0003677">
    <property type="term" value="F:DNA binding"/>
    <property type="evidence" value="ECO:0007669"/>
    <property type="project" value="InterPro"/>
</dbReference>
<protein>
    <submittedName>
        <fullName evidence="2">Helix-turn-helix domain-containing protein</fullName>
    </submittedName>
</protein>
<dbReference type="Pfam" id="PF01381">
    <property type="entry name" value="HTH_3"/>
    <property type="match status" value="1"/>
</dbReference>
<sequence length="75" mass="8493">MSAIAHIRKNIFVANQDEFASIAGVTQPTVSRWERSGEESITLEQMARIRAAAEERGIAWNDRWFFEPPVAECAQ</sequence>
<organism evidence="2 3">
    <name type="scientific">Sinorhizobium terangae</name>
    <dbReference type="NCBI Taxonomy" id="110322"/>
    <lineage>
        <taxon>Bacteria</taxon>
        <taxon>Pseudomonadati</taxon>
        <taxon>Pseudomonadota</taxon>
        <taxon>Alphaproteobacteria</taxon>
        <taxon>Hyphomicrobiales</taxon>
        <taxon>Rhizobiaceae</taxon>
        <taxon>Sinorhizobium/Ensifer group</taxon>
        <taxon>Sinorhizobium</taxon>
    </lineage>
</organism>
<reference evidence="2 3" key="1">
    <citation type="journal article" date="2013" name="Genome Biol.">
        <title>Comparative genomics of the core and accessory genomes of 48 Sinorhizobium strains comprising five genospecies.</title>
        <authorList>
            <person name="Sugawara M."/>
            <person name="Epstein B."/>
            <person name="Badgley B.D."/>
            <person name="Unno T."/>
            <person name="Xu L."/>
            <person name="Reese J."/>
            <person name="Gyaneshwar P."/>
            <person name="Denny R."/>
            <person name="Mudge J."/>
            <person name="Bharti A.K."/>
            <person name="Farmer A.D."/>
            <person name="May G.D."/>
            <person name="Woodward J.E."/>
            <person name="Medigue C."/>
            <person name="Vallenet D."/>
            <person name="Lajus A."/>
            <person name="Rouy Z."/>
            <person name="Martinez-Vaz B."/>
            <person name="Tiffin P."/>
            <person name="Young N.D."/>
            <person name="Sadowsky M.J."/>
        </authorList>
    </citation>
    <scope>NUCLEOTIDE SEQUENCE [LARGE SCALE GENOMIC DNA]</scope>
    <source>
        <strain evidence="2 3">USDA4894</strain>
    </source>
</reference>
<evidence type="ECO:0000259" key="1">
    <source>
        <dbReference type="Pfam" id="PF01381"/>
    </source>
</evidence>
<dbReference type="Gene3D" id="1.10.260.40">
    <property type="entry name" value="lambda repressor-like DNA-binding domains"/>
    <property type="match status" value="1"/>
</dbReference>
<proteinExistence type="predicted"/>
<dbReference type="EMBL" id="WITC01000139">
    <property type="protein sequence ID" value="MQX19362.1"/>
    <property type="molecule type" value="Genomic_DNA"/>
</dbReference>
<name>A0A6N7LNF6_SINTE</name>
<accession>A0A6N7LNF6</accession>
<dbReference type="InterPro" id="IPR010982">
    <property type="entry name" value="Lambda_DNA-bd_dom_sf"/>
</dbReference>
<dbReference type="InterPro" id="IPR001387">
    <property type="entry name" value="Cro/C1-type_HTH"/>
</dbReference>
<gene>
    <name evidence="2" type="ORF">GHK62_33070</name>
</gene>
<dbReference type="SUPFAM" id="SSF47413">
    <property type="entry name" value="lambda repressor-like DNA-binding domains"/>
    <property type="match status" value="1"/>
</dbReference>
<dbReference type="Proteomes" id="UP000439983">
    <property type="component" value="Unassembled WGS sequence"/>
</dbReference>